<dbReference type="Gene3D" id="1.10.287.110">
    <property type="entry name" value="DnaJ domain"/>
    <property type="match status" value="1"/>
</dbReference>
<evidence type="ECO:0000256" key="1">
    <source>
        <dbReference type="SAM" id="MobiDB-lite"/>
    </source>
</evidence>
<name>A0A9P7G237_9AGAR</name>
<dbReference type="AlphaFoldDB" id="A0A9P7G237"/>
<dbReference type="PROSITE" id="PS00636">
    <property type="entry name" value="DNAJ_1"/>
    <property type="match status" value="1"/>
</dbReference>
<accession>A0A9P7G237</accession>
<dbReference type="Pfam" id="PF21884">
    <property type="entry name" value="ZUO1-like_ZHD"/>
    <property type="match status" value="1"/>
</dbReference>
<feature type="region of interest" description="Disordered" evidence="1">
    <location>
        <begin position="83"/>
        <end position="109"/>
    </location>
</feature>
<dbReference type="InterPro" id="IPR001623">
    <property type="entry name" value="DnaJ_domain"/>
</dbReference>
<evidence type="ECO:0000313" key="3">
    <source>
        <dbReference type="EMBL" id="KAG5642489.1"/>
    </source>
</evidence>
<dbReference type="PANTHER" id="PTHR44029">
    <property type="entry name" value="DNAJ HOMOLOG SUBFAMILY C MEMBER 21"/>
    <property type="match status" value="1"/>
</dbReference>
<reference evidence="3" key="1">
    <citation type="submission" date="2020-07" db="EMBL/GenBank/DDBJ databases">
        <authorList>
            <person name="Nieuwenhuis M."/>
            <person name="Van De Peppel L.J.J."/>
        </authorList>
    </citation>
    <scope>NUCLEOTIDE SEQUENCE</scope>
    <source>
        <strain evidence="3">AP01</strain>
        <tissue evidence="3">Mycelium</tissue>
    </source>
</reference>
<comment type="caution">
    <text evidence="3">The sequence shown here is derived from an EMBL/GenBank/DDBJ whole genome shotgun (WGS) entry which is preliminary data.</text>
</comment>
<dbReference type="PANTHER" id="PTHR44029:SF1">
    <property type="entry name" value="DNAJ HOMOLOG SUBFAMILY C MEMBER 21"/>
    <property type="match status" value="1"/>
</dbReference>
<dbReference type="PRINTS" id="PR00625">
    <property type="entry name" value="JDOMAIN"/>
</dbReference>
<dbReference type="PROSITE" id="PS50076">
    <property type="entry name" value="DNAJ_2"/>
    <property type="match status" value="1"/>
</dbReference>
<dbReference type="CDD" id="cd06257">
    <property type="entry name" value="DnaJ"/>
    <property type="match status" value="1"/>
</dbReference>
<dbReference type="InterPro" id="IPR018253">
    <property type="entry name" value="DnaJ_domain_CS"/>
</dbReference>
<dbReference type="InterPro" id="IPR051964">
    <property type="entry name" value="Chaperone_stress_response"/>
</dbReference>
<organism evidence="3 4">
    <name type="scientific">Asterophora parasitica</name>
    <dbReference type="NCBI Taxonomy" id="117018"/>
    <lineage>
        <taxon>Eukaryota</taxon>
        <taxon>Fungi</taxon>
        <taxon>Dikarya</taxon>
        <taxon>Basidiomycota</taxon>
        <taxon>Agaricomycotina</taxon>
        <taxon>Agaricomycetes</taxon>
        <taxon>Agaricomycetidae</taxon>
        <taxon>Agaricales</taxon>
        <taxon>Tricholomatineae</taxon>
        <taxon>Lyophyllaceae</taxon>
        <taxon>Asterophora</taxon>
    </lineage>
</organism>
<keyword evidence="4" id="KW-1185">Reference proteome</keyword>
<dbReference type="EMBL" id="JABCKV010000181">
    <property type="protein sequence ID" value="KAG5642489.1"/>
    <property type="molecule type" value="Genomic_DNA"/>
</dbReference>
<dbReference type="OrthoDB" id="10250354at2759"/>
<feature type="region of interest" description="Disordered" evidence="1">
    <location>
        <begin position="298"/>
        <end position="332"/>
    </location>
</feature>
<dbReference type="InterPro" id="IPR054076">
    <property type="entry name" value="ZUO1-like_ZHD"/>
</dbReference>
<evidence type="ECO:0000313" key="4">
    <source>
        <dbReference type="Proteomes" id="UP000775547"/>
    </source>
</evidence>
<proteinExistence type="predicted"/>
<dbReference type="GO" id="GO:0005737">
    <property type="term" value="C:cytoplasm"/>
    <property type="evidence" value="ECO:0007669"/>
    <property type="project" value="TreeGrafter"/>
</dbReference>
<dbReference type="Pfam" id="PF00226">
    <property type="entry name" value="DnaJ"/>
    <property type="match status" value="1"/>
</dbReference>
<feature type="compositionally biased region" description="Basic residues" evidence="1">
    <location>
        <begin position="314"/>
        <end position="332"/>
    </location>
</feature>
<dbReference type="InterPro" id="IPR036869">
    <property type="entry name" value="J_dom_sf"/>
</dbReference>
<dbReference type="Proteomes" id="UP000775547">
    <property type="component" value="Unassembled WGS sequence"/>
</dbReference>
<dbReference type="SUPFAM" id="SSF46565">
    <property type="entry name" value="Chaperone J-domain"/>
    <property type="match status" value="1"/>
</dbReference>
<reference evidence="3" key="2">
    <citation type="submission" date="2021-10" db="EMBL/GenBank/DDBJ databases">
        <title>Phylogenomics reveals ancestral predisposition of the termite-cultivated fungus Termitomyces towards a domesticated lifestyle.</title>
        <authorList>
            <person name="Auxier B."/>
            <person name="Grum-Grzhimaylo A."/>
            <person name="Cardenas M.E."/>
            <person name="Lodge J.D."/>
            <person name="Laessoe T."/>
            <person name="Pedersen O."/>
            <person name="Smith M.E."/>
            <person name="Kuyper T.W."/>
            <person name="Franco-Molano E.A."/>
            <person name="Baroni T.J."/>
            <person name="Aanen D.K."/>
        </authorList>
    </citation>
    <scope>NUCLEOTIDE SEQUENCE</scope>
    <source>
        <strain evidence="3">AP01</strain>
        <tissue evidence="3">Mycelium</tissue>
    </source>
</reference>
<feature type="compositionally biased region" description="Pro residues" evidence="1">
    <location>
        <begin position="88"/>
        <end position="99"/>
    </location>
</feature>
<gene>
    <name evidence="3" type="ORF">DXG03_002713</name>
</gene>
<evidence type="ECO:0000259" key="2">
    <source>
        <dbReference type="PROSITE" id="PS50076"/>
    </source>
</evidence>
<feature type="domain" description="J" evidence="2">
    <location>
        <begin position="13"/>
        <end position="78"/>
    </location>
</feature>
<sequence>MAGSSECDFQHLSLYEVLQVNEHATKDEIKKAYHCQSLKHHPDRNLRDAGATSRFTRVLEAYETLSDDRKRAEYDQLRVKATQREAFPDPPAQHGPSEPPATTYTGDSDGGISASDIADFLQFTSGQGFDIRNDHDEQVGPELVAGFISTGLALTPSKQGLFRRMHDFFLCLALDERRWGSTKEFPTFGCAHSVWSRKDWIWDPEFAQFLSSANTLHEVDAFYSVWSRFETAKTFEWEAPYDANYVTTNYEQRMNRDAQAAARQRYNTIIRMMVAIVMKADPRHAIHLIRVQEKRRYDDLEQKRDASGNTTSKHSGKRSKKMTGNRKTRKRK</sequence>
<protein>
    <recommendedName>
        <fullName evidence="2">J domain-containing protein</fullName>
    </recommendedName>
</protein>
<dbReference type="SMART" id="SM00271">
    <property type="entry name" value="DnaJ"/>
    <property type="match status" value="1"/>
</dbReference>